<dbReference type="SUPFAM" id="SSF56047">
    <property type="entry name" value="Ribosomal protein S8"/>
    <property type="match status" value="1"/>
</dbReference>
<dbReference type="FunFam" id="3.30.1490.10:FF:000001">
    <property type="entry name" value="30S ribosomal protein S8"/>
    <property type="match status" value="1"/>
</dbReference>
<dbReference type="InterPro" id="IPR035987">
    <property type="entry name" value="Ribosomal_uS8_sf"/>
</dbReference>
<dbReference type="GO" id="GO:0019843">
    <property type="term" value="F:rRNA binding"/>
    <property type="evidence" value="ECO:0007669"/>
    <property type="project" value="UniProtKB-UniRule"/>
</dbReference>
<dbReference type="EMBL" id="PFPO01000060">
    <property type="protein sequence ID" value="PIZ98846.1"/>
    <property type="molecule type" value="Genomic_DNA"/>
</dbReference>
<evidence type="ECO:0000256" key="2">
    <source>
        <dbReference type="ARBA" id="ARBA00022980"/>
    </source>
</evidence>
<evidence type="ECO:0000256" key="1">
    <source>
        <dbReference type="ARBA" id="ARBA00006471"/>
    </source>
</evidence>
<dbReference type="AlphaFoldDB" id="A0A2M7VEF6"/>
<dbReference type="Gene3D" id="3.30.1490.10">
    <property type="match status" value="1"/>
</dbReference>
<dbReference type="Proteomes" id="UP000230405">
    <property type="component" value="Unassembled WGS sequence"/>
</dbReference>
<dbReference type="Gene3D" id="3.30.1370.30">
    <property type="match status" value="1"/>
</dbReference>
<comment type="caution">
    <text evidence="6">The sequence shown here is derived from an EMBL/GenBank/DDBJ whole genome shotgun (WGS) entry which is preliminary data.</text>
</comment>
<evidence type="ECO:0000256" key="4">
    <source>
        <dbReference type="ARBA" id="ARBA00035258"/>
    </source>
</evidence>
<dbReference type="PANTHER" id="PTHR11758">
    <property type="entry name" value="40S RIBOSOMAL PROTEIN S15A"/>
    <property type="match status" value="1"/>
</dbReference>
<gene>
    <name evidence="5" type="primary">rpsH</name>
    <name evidence="6" type="ORF">COX77_03215</name>
</gene>
<keyword evidence="5" id="KW-0699">rRNA-binding</keyword>
<name>A0A2M7VEF6_9BACT</name>
<dbReference type="InterPro" id="IPR000630">
    <property type="entry name" value="Ribosomal_uS8"/>
</dbReference>
<sequence length="131" mass="14740">MTLTDPIADMLARLRNSLAVKKSEVEIPWSKIKYSILQILVKKGYLTDVKVGEKNGFKILLAELKYENGQSAIGHMRRLSKPGRRLYVKGDYIPYIMNGVGMAIISTSKGLKTDQEARRAKIGGELICEIW</sequence>
<keyword evidence="5" id="KW-0694">RNA-binding</keyword>
<dbReference type="Pfam" id="PF00410">
    <property type="entry name" value="Ribosomal_S8"/>
    <property type="match status" value="1"/>
</dbReference>
<comment type="function">
    <text evidence="5">One of the primary rRNA binding proteins, it binds directly to 16S rRNA central domain where it helps coordinate assembly of the platform of the 30S subunit.</text>
</comment>
<organism evidence="6 7">
    <name type="scientific">Candidatus Komeilibacteria bacterium CG_4_10_14_0_2_um_filter_37_10</name>
    <dbReference type="NCBI Taxonomy" id="1974470"/>
    <lineage>
        <taxon>Bacteria</taxon>
        <taxon>Candidatus Komeiliibacteriota</taxon>
    </lineage>
</organism>
<reference evidence="7" key="1">
    <citation type="submission" date="2017-09" db="EMBL/GenBank/DDBJ databases">
        <title>Depth-based differentiation of microbial function through sediment-hosted aquifers and enrichment of novel symbionts in the deep terrestrial subsurface.</title>
        <authorList>
            <person name="Probst A.J."/>
            <person name="Ladd B."/>
            <person name="Jarett J.K."/>
            <person name="Geller-Mcgrath D.E."/>
            <person name="Sieber C.M.K."/>
            <person name="Emerson J.B."/>
            <person name="Anantharaman K."/>
            <person name="Thomas B.C."/>
            <person name="Malmstrom R."/>
            <person name="Stieglmeier M."/>
            <person name="Klingl A."/>
            <person name="Woyke T."/>
            <person name="Ryan C.M."/>
            <person name="Banfield J.F."/>
        </authorList>
    </citation>
    <scope>NUCLEOTIDE SEQUENCE [LARGE SCALE GENOMIC DNA]</scope>
</reference>
<evidence type="ECO:0000256" key="5">
    <source>
        <dbReference type="HAMAP-Rule" id="MF_01302"/>
    </source>
</evidence>
<protein>
    <recommendedName>
        <fullName evidence="4 5">Small ribosomal subunit protein uS8</fullName>
    </recommendedName>
</protein>
<dbReference type="GO" id="GO:0006412">
    <property type="term" value="P:translation"/>
    <property type="evidence" value="ECO:0007669"/>
    <property type="project" value="UniProtKB-UniRule"/>
</dbReference>
<comment type="subunit">
    <text evidence="5">Part of the 30S ribosomal subunit. Contacts proteins S5 and S12.</text>
</comment>
<keyword evidence="3 5" id="KW-0687">Ribonucleoprotein</keyword>
<accession>A0A2M7VEF6</accession>
<dbReference type="GO" id="GO:0005737">
    <property type="term" value="C:cytoplasm"/>
    <property type="evidence" value="ECO:0007669"/>
    <property type="project" value="UniProtKB-ARBA"/>
</dbReference>
<keyword evidence="2 5" id="KW-0689">Ribosomal protein</keyword>
<comment type="similarity">
    <text evidence="1 5">Belongs to the universal ribosomal protein uS8 family.</text>
</comment>
<evidence type="ECO:0000313" key="6">
    <source>
        <dbReference type="EMBL" id="PIZ98846.1"/>
    </source>
</evidence>
<dbReference type="GO" id="GO:0005840">
    <property type="term" value="C:ribosome"/>
    <property type="evidence" value="ECO:0007669"/>
    <property type="project" value="UniProtKB-KW"/>
</dbReference>
<dbReference type="NCBIfam" id="NF001109">
    <property type="entry name" value="PRK00136.1"/>
    <property type="match status" value="1"/>
</dbReference>
<dbReference type="GO" id="GO:0003735">
    <property type="term" value="F:structural constituent of ribosome"/>
    <property type="evidence" value="ECO:0007669"/>
    <property type="project" value="InterPro"/>
</dbReference>
<dbReference type="HAMAP" id="MF_01302_B">
    <property type="entry name" value="Ribosomal_uS8_B"/>
    <property type="match status" value="1"/>
</dbReference>
<evidence type="ECO:0000313" key="7">
    <source>
        <dbReference type="Proteomes" id="UP000230405"/>
    </source>
</evidence>
<evidence type="ECO:0000256" key="3">
    <source>
        <dbReference type="ARBA" id="ARBA00023274"/>
    </source>
</evidence>
<proteinExistence type="inferred from homology"/>
<dbReference type="GO" id="GO:1990904">
    <property type="term" value="C:ribonucleoprotein complex"/>
    <property type="evidence" value="ECO:0007669"/>
    <property type="project" value="UniProtKB-KW"/>
</dbReference>